<reference evidence="2" key="1">
    <citation type="journal article" date="2014" name="Front. Microbiol.">
        <title>High frequency of phylogenetically diverse reductive dehalogenase-homologous genes in deep subseafloor sedimentary metagenomes.</title>
        <authorList>
            <person name="Kawai M."/>
            <person name="Futagami T."/>
            <person name="Toyoda A."/>
            <person name="Takaki Y."/>
            <person name="Nishi S."/>
            <person name="Hori S."/>
            <person name="Arai W."/>
            <person name="Tsubouchi T."/>
            <person name="Morono Y."/>
            <person name="Uchiyama I."/>
            <person name="Ito T."/>
            <person name="Fujiyama A."/>
            <person name="Inagaki F."/>
            <person name="Takami H."/>
        </authorList>
    </citation>
    <scope>NUCLEOTIDE SEQUENCE</scope>
    <source>
        <strain evidence="2">Expedition CK06-06</strain>
    </source>
</reference>
<dbReference type="EMBL" id="BARV01023895">
    <property type="protein sequence ID" value="GAI42032.1"/>
    <property type="molecule type" value="Genomic_DNA"/>
</dbReference>
<protein>
    <recommendedName>
        <fullName evidence="1">FRG domain-containing protein</fullName>
    </recommendedName>
</protein>
<gene>
    <name evidence="2" type="ORF">S06H3_39120</name>
</gene>
<feature type="non-terminal residue" evidence="2">
    <location>
        <position position="1"/>
    </location>
</feature>
<dbReference type="InterPro" id="IPR014966">
    <property type="entry name" value="FRG-dom"/>
</dbReference>
<dbReference type="SMART" id="SM00901">
    <property type="entry name" value="FRG"/>
    <property type="match status" value="1"/>
</dbReference>
<comment type="caution">
    <text evidence="2">The sequence shown here is derived from an EMBL/GenBank/DDBJ whole genome shotgun (WGS) entry which is preliminary data.</text>
</comment>
<feature type="domain" description="FRG" evidence="1">
    <location>
        <begin position="3"/>
        <end position="97"/>
    </location>
</feature>
<dbReference type="Pfam" id="PF08867">
    <property type="entry name" value="FRG"/>
    <property type="match status" value="1"/>
</dbReference>
<organism evidence="2">
    <name type="scientific">marine sediment metagenome</name>
    <dbReference type="NCBI Taxonomy" id="412755"/>
    <lineage>
        <taxon>unclassified sequences</taxon>
        <taxon>metagenomes</taxon>
        <taxon>ecological metagenomes</taxon>
    </lineage>
</organism>
<dbReference type="AlphaFoldDB" id="X1NDF3"/>
<sequence>NKPGDKWIFRGERYVDERNVLKTTLQESFEQFGLDDEKEMRKAEIDVIQEFQRKLHLYIDNLPTRADINQWLAIMQHHGAPTRLLDWTYSFWVAFAS</sequence>
<proteinExistence type="predicted"/>
<name>X1NDF3_9ZZZZ</name>
<accession>X1NDF3</accession>
<evidence type="ECO:0000259" key="1">
    <source>
        <dbReference type="SMART" id="SM00901"/>
    </source>
</evidence>
<evidence type="ECO:0000313" key="2">
    <source>
        <dbReference type="EMBL" id="GAI42032.1"/>
    </source>
</evidence>